<organism evidence="1 2">
    <name type="scientific">Nonomuraea dietziae</name>
    <dbReference type="NCBI Taxonomy" id="65515"/>
    <lineage>
        <taxon>Bacteria</taxon>
        <taxon>Bacillati</taxon>
        <taxon>Actinomycetota</taxon>
        <taxon>Actinomycetes</taxon>
        <taxon>Streptosporangiales</taxon>
        <taxon>Streptosporangiaceae</taxon>
        <taxon>Nonomuraea</taxon>
    </lineage>
</organism>
<protein>
    <submittedName>
        <fullName evidence="1">Uncharacterized protein</fullName>
    </submittedName>
</protein>
<dbReference type="RefSeq" id="WP_183649646.1">
    <property type="nucleotide sequence ID" value="NZ_JACIBV010000001.1"/>
</dbReference>
<name>A0A7W5VAH5_9ACTN</name>
<dbReference type="GeneID" id="95390376"/>
<dbReference type="Proteomes" id="UP000579945">
    <property type="component" value="Unassembled WGS sequence"/>
</dbReference>
<keyword evidence="2" id="KW-1185">Reference proteome</keyword>
<reference evidence="1 2" key="1">
    <citation type="submission" date="2020-08" db="EMBL/GenBank/DDBJ databases">
        <title>Sequencing the genomes of 1000 actinobacteria strains.</title>
        <authorList>
            <person name="Klenk H.-P."/>
        </authorList>
    </citation>
    <scope>NUCLEOTIDE SEQUENCE [LARGE SCALE GENOMIC DNA]</scope>
    <source>
        <strain evidence="1 2">DSM 44320</strain>
    </source>
</reference>
<gene>
    <name evidence="1" type="ORF">FHR33_003979</name>
</gene>
<comment type="caution">
    <text evidence="1">The sequence shown here is derived from an EMBL/GenBank/DDBJ whole genome shotgun (WGS) entry which is preliminary data.</text>
</comment>
<proteinExistence type="predicted"/>
<evidence type="ECO:0000313" key="2">
    <source>
        <dbReference type="Proteomes" id="UP000579945"/>
    </source>
</evidence>
<sequence>MIQPTKASRFLPTLLAIGAVFFIVRDPVKAATVATSAMDGLLKVAESFATFASNLG</sequence>
<dbReference type="EMBL" id="JACIBV010000001">
    <property type="protein sequence ID" value="MBB3728119.1"/>
    <property type="molecule type" value="Genomic_DNA"/>
</dbReference>
<accession>A0A7W5VAH5</accession>
<dbReference type="AlphaFoldDB" id="A0A7W5VAH5"/>
<evidence type="ECO:0000313" key="1">
    <source>
        <dbReference type="EMBL" id="MBB3728119.1"/>
    </source>
</evidence>